<dbReference type="STRING" id="1263082.A0A068S5J3"/>
<proteinExistence type="predicted"/>
<evidence type="ECO:0000313" key="2">
    <source>
        <dbReference type="EMBL" id="CDH57653.1"/>
    </source>
</evidence>
<evidence type="ECO:0000256" key="1">
    <source>
        <dbReference type="SAM" id="Phobius"/>
    </source>
</evidence>
<dbReference type="VEuPathDB" id="FungiDB:LCOR_08564.1"/>
<name>A0A068S5J3_9FUNG</name>
<protein>
    <submittedName>
        <fullName evidence="2">Uncharacterized protein</fullName>
    </submittedName>
</protein>
<feature type="transmembrane region" description="Helical" evidence="1">
    <location>
        <begin position="22"/>
        <end position="40"/>
    </location>
</feature>
<reference evidence="2" key="1">
    <citation type="submission" date="2013-08" db="EMBL/GenBank/DDBJ databases">
        <title>Gene expansion shapes genome architecture in the human pathogen Lichtheimia corymbifera: an evolutionary genomics analysis in the ancient terrestrial Mucorales (Mucoromycotina).</title>
        <authorList>
            <person name="Schwartze V.U."/>
            <person name="Winter S."/>
            <person name="Shelest E."/>
            <person name="Marcet-Houben M."/>
            <person name="Horn F."/>
            <person name="Wehner S."/>
            <person name="Hoffmann K."/>
            <person name="Riege K."/>
            <person name="Sammeth M."/>
            <person name="Nowrousian M."/>
            <person name="Valiante V."/>
            <person name="Linde J."/>
            <person name="Jacobsen I.D."/>
            <person name="Marz M."/>
            <person name="Brakhage A.A."/>
            <person name="Gabaldon T."/>
            <person name="Bocker S."/>
            <person name="Voigt K."/>
        </authorList>
    </citation>
    <scope>NUCLEOTIDE SEQUENCE [LARGE SCALE GENOMIC DNA]</scope>
    <source>
        <strain evidence="2">FSU 9682</strain>
    </source>
</reference>
<comment type="caution">
    <text evidence="2">The sequence shown here is derived from an EMBL/GenBank/DDBJ whole genome shotgun (WGS) entry which is preliminary data.</text>
</comment>
<organism evidence="2 3">
    <name type="scientific">Lichtheimia corymbifera JMRC:FSU:9682</name>
    <dbReference type="NCBI Taxonomy" id="1263082"/>
    <lineage>
        <taxon>Eukaryota</taxon>
        <taxon>Fungi</taxon>
        <taxon>Fungi incertae sedis</taxon>
        <taxon>Mucoromycota</taxon>
        <taxon>Mucoromycotina</taxon>
        <taxon>Mucoromycetes</taxon>
        <taxon>Mucorales</taxon>
        <taxon>Lichtheimiaceae</taxon>
        <taxon>Lichtheimia</taxon>
    </lineage>
</organism>
<keyword evidence="1" id="KW-0812">Transmembrane</keyword>
<accession>A0A068S5J3</accession>
<keyword evidence="1" id="KW-1133">Transmembrane helix</keyword>
<evidence type="ECO:0000313" key="3">
    <source>
        <dbReference type="Proteomes" id="UP000027586"/>
    </source>
</evidence>
<dbReference type="Proteomes" id="UP000027586">
    <property type="component" value="Unassembled WGS sequence"/>
</dbReference>
<dbReference type="AlphaFoldDB" id="A0A068S5J3"/>
<dbReference type="EMBL" id="CBTN010000048">
    <property type="protein sequence ID" value="CDH57653.1"/>
    <property type="molecule type" value="Genomic_DNA"/>
</dbReference>
<feature type="transmembrane region" description="Helical" evidence="1">
    <location>
        <begin position="47"/>
        <end position="71"/>
    </location>
</feature>
<keyword evidence="3" id="KW-1185">Reference proteome</keyword>
<dbReference type="OrthoDB" id="2302659at2759"/>
<sequence length="500" mass="52926">MTFSQDLSQRTDEALSDFFGDYAIYAKLLLLLLLIIMIYIGEEGRVVVWRVFSCSVVVLVCGTVCVIWWYLDSAGARSGTCFVVWMDRHWHKRRSRGVVSLSSSVALVPSSSLPSVPQAPVVPASSSDANVPSAIVPTVCAQEPAPAIVPLLSANVPILPSAPQEPVVPSSASAANVPCAIVPTSASDANVPCAIVPVVCAHVPAPAIVPLLSANVPTMPSVPQEPVVPLLRASVPSPSASVPASLPAVSASSLPVVPAPPSPVPLPLPVVAPPVPATTTTTITDADIDHLCDAFEALTVFDVVDVLCKYEGNGDIVSIIIYTNMWIWICLGSSFETFTVSDAYDEDDYMRPPVDVPYQEPLWLAAIVLSDYMDVTDDMDIGMYRYMIRSSSPIPSPILSPLYSAFGVPVDVQSPDPILMDLNFSPLPSPALIPLPFAPGVPVVVESSDPIYMDHTSFPLPSPVATPLPFAHGVPGAVESPGPIFMNLGKCEVVSITVFI</sequence>
<gene>
    <name evidence="2" type="ORF">LCOR_08564.1</name>
</gene>
<keyword evidence="1" id="KW-0472">Membrane</keyword>